<comment type="similarity">
    <text evidence="2">Belongs to the glycosyl hydrolase 20 family.</text>
</comment>
<dbReference type="Gene3D" id="2.60.40.10">
    <property type="entry name" value="Immunoglobulins"/>
    <property type="match status" value="1"/>
</dbReference>
<accession>A0ABR7MA20</accession>
<evidence type="ECO:0000259" key="8">
    <source>
        <dbReference type="SMART" id="SM01081"/>
    </source>
</evidence>
<evidence type="ECO:0000313" key="9">
    <source>
        <dbReference type="EMBL" id="MBC6491898.1"/>
    </source>
</evidence>
<evidence type="ECO:0000256" key="7">
    <source>
        <dbReference type="ARBA" id="ARBA00033000"/>
    </source>
</evidence>
<dbReference type="SUPFAM" id="SSF55545">
    <property type="entry name" value="beta-N-acetylhexosaminidase-like domain"/>
    <property type="match status" value="1"/>
</dbReference>
<dbReference type="PRINTS" id="PR00738">
    <property type="entry name" value="GLHYDRLASE20"/>
</dbReference>
<evidence type="ECO:0000313" key="10">
    <source>
        <dbReference type="Proteomes" id="UP000765802"/>
    </source>
</evidence>
<name>A0ABR7MA20_9BACT</name>
<dbReference type="Pfam" id="PF02838">
    <property type="entry name" value="Glyco_hydro_20b"/>
    <property type="match status" value="1"/>
</dbReference>
<dbReference type="Pfam" id="PF00728">
    <property type="entry name" value="Glyco_hydro_20"/>
    <property type="match status" value="1"/>
</dbReference>
<dbReference type="SUPFAM" id="SSF81296">
    <property type="entry name" value="E set domains"/>
    <property type="match status" value="1"/>
</dbReference>
<organism evidence="9 10">
    <name type="scientific">Flavihumibacter stibioxidans</name>
    <dbReference type="NCBI Taxonomy" id="1834163"/>
    <lineage>
        <taxon>Bacteria</taxon>
        <taxon>Pseudomonadati</taxon>
        <taxon>Bacteroidota</taxon>
        <taxon>Chitinophagia</taxon>
        <taxon>Chitinophagales</taxon>
        <taxon>Chitinophagaceae</taxon>
        <taxon>Flavihumibacter</taxon>
    </lineage>
</organism>
<evidence type="ECO:0000256" key="4">
    <source>
        <dbReference type="ARBA" id="ARBA00022801"/>
    </source>
</evidence>
<dbReference type="InterPro" id="IPR025705">
    <property type="entry name" value="Beta_hexosaminidase_sua/sub"/>
</dbReference>
<dbReference type="InterPro" id="IPR015883">
    <property type="entry name" value="Glyco_hydro_20_cat"/>
</dbReference>
<dbReference type="InterPro" id="IPR029018">
    <property type="entry name" value="Hex-like_dom2"/>
</dbReference>
<sequence>MTNAPLLAQKSPAFSASDLAVEWSLVTNNYMGKSVALNELTLTNKGKKDFPASGWTIYFTSSREIFSNKGKGDIEFAHVNGDVFKMSPAAGFKGLKKGGRQTVQYETNGSSFNLTTAPGGLYLVWDARPDKGYALTNFSTGSFRDTTASYKTPADLFHQQAATKDLDAERYPKILPSPVSYKEGKGEFLIGKNTVIIAPAAFNREAAYLAAEIGKLTGTAIPVMTTGPFNRVPAISFQQKEMKEEAYQLEVKPDDIIISAGSGAGAFYGIQSMLSLMPPATWKAAQPTIAVPAVSVEDAPRFGFRSFMLDIARNFQTRKELMKFIDLMALYKLNTLHLHFSDDEGWRIEMPSFPELTQVGAQRGHPLDGKNNLPPSYGAGPTTGKHPASGFYSRQDFIEILRYATERHIQILPEVETPGHARAAIKAMDARYRRYMQEGNREAALQYLLRDTLDQSVYSTAQYWTDNVMCVALPSVYNFIEKVVDDIVGMYKEAGAPLTGIHMGGDEVPNGAWEKSPLCQELIAADPELEVTDDLWYYYYKKVAAILKARNLQLSGWEEVGMRKTREHGQYKLIANPRLANEGYRLHVWNNMVGWGVEDLPYRLANAGYQVVLSPVSNNYFDMAYHRSPEEPGYYWGGFTDVDKPFYFIPYDYFKNTKEDAAGNPIKPGAFVGKDLLSDFGKTNIVGLQGLIWAENIRSEERLEYMALPKLLGLAERAWAADPAWATEKDPTMAKTYYQHAWSVFANQLGKRELPRLDNYAGGFQYRIPPPGAVLEGGQVTLNTQFPGLQIRYTIDGSEPGAGSSLYNGPVQTKGTIRAKTFNTTGRGSRTVEIKNP</sequence>
<dbReference type="SUPFAM" id="SSF49384">
    <property type="entry name" value="Carbohydrate-binding domain"/>
    <property type="match status" value="1"/>
</dbReference>
<dbReference type="Gene3D" id="3.30.379.10">
    <property type="entry name" value="Chitobiase/beta-hexosaminidase domain 2-like"/>
    <property type="match status" value="1"/>
</dbReference>
<proteinExistence type="inferred from homology"/>
<dbReference type="SMART" id="SM01081">
    <property type="entry name" value="CHB_HEX"/>
    <property type="match status" value="1"/>
</dbReference>
<evidence type="ECO:0000256" key="6">
    <source>
        <dbReference type="ARBA" id="ARBA00030512"/>
    </source>
</evidence>
<dbReference type="EC" id="3.2.1.52" evidence="3"/>
<keyword evidence="5" id="KW-0326">Glycosidase</keyword>
<comment type="caution">
    <text evidence="9">The sequence shown here is derived from an EMBL/GenBank/DDBJ whole genome shotgun (WGS) entry which is preliminary data.</text>
</comment>
<dbReference type="InterPro" id="IPR014756">
    <property type="entry name" value="Ig_E-set"/>
</dbReference>
<dbReference type="InterPro" id="IPR017853">
    <property type="entry name" value="GH"/>
</dbReference>
<dbReference type="PANTHER" id="PTHR22600">
    <property type="entry name" value="BETA-HEXOSAMINIDASE"/>
    <property type="match status" value="1"/>
</dbReference>
<dbReference type="InterPro" id="IPR008965">
    <property type="entry name" value="CBM2/CBM3_carb-bd_dom_sf"/>
</dbReference>
<keyword evidence="10" id="KW-1185">Reference proteome</keyword>
<dbReference type="InterPro" id="IPR012291">
    <property type="entry name" value="CBM2_carb-bd_dom_sf"/>
</dbReference>
<dbReference type="Pfam" id="PF03174">
    <property type="entry name" value="CHB_HEX_C"/>
    <property type="match status" value="1"/>
</dbReference>
<evidence type="ECO:0000256" key="2">
    <source>
        <dbReference type="ARBA" id="ARBA00006285"/>
    </source>
</evidence>
<protein>
    <recommendedName>
        <fullName evidence="3">beta-N-acetylhexosaminidase</fullName>
        <ecNumber evidence="3">3.2.1.52</ecNumber>
    </recommendedName>
    <alternativeName>
        <fullName evidence="6">Beta-N-acetylhexosaminidase</fullName>
    </alternativeName>
    <alternativeName>
        <fullName evidence="7">N-acetyl-beta-glucosaminidase</fullName>
    </alternativeName>
</protein>
<reference evidence="9 10" key="1">
    <citation type="submission" date="2016-07" db="EMBL/GenBank/DDBJ databases">
        <title>Genome analysis of Flavihumibacter stibioxidans YS-17.</title>
        <authorList>
            <person name="Shi K."/>
            <person name="Han Y."/>
            <person name="Wang G."/>
        </authorList>
    </citation>
    <scope>NUCLEOTIDE SEQUENCE [LARGE SCALE GENOMIC DNA]</scope>
    <source>
        <strain evidence="9 10">YS-17</strain>
    </source>
</reference>
<keyword evidence="4" id="KW-0378">Hydrolase</keyword>
<evidence type="ECO:0000256" key="3">
    <source>
        <dbReference type="ARBA" id="ARBA00012663"/>
    </source>
</evidence>
<dbReference type="InterPro" id="IPR013783">
    <property type="entry name" value="Ig-like_fold"/>
</dbReference>
<dbReference type="Proteomes" id="UP000765802">
    <property type="component" value="Unassembled WGS sequence"/>
</dbReference>
<dbReference type="Gene3D" id="3.20.20.80">
    <property type="entry name" value="Glycosidases"/>
    <property type="match status" value="1"/>
</dbReference>
<dbReference type="InterPro" id="IPR015882">
    <property type="entry name" value="HEX_bac_N"/>
</dbReference>
<comment type="catalytic activity">
    <reaction evidence="1">
        <text>Hydrolysis of terminal non-reducing N-acetyl-D-hexosamine residues in N-acetyl-beta-D-hexosaminides.</text>
        <dbReference type="EC" id="3.2.1.52"/>
    </reaction>
</comment>
<evidence type="ECO:0000256" key="5">
    <source>
        <dbReference type="ARBA" id="ARBA00023295"/>
    </source>
</evidence>
<feature type="domain" description="Chitobiase/beta-hexosaminidases N-terminal" evidence="8">
    <location>
        <begin position="17"/>
        <end position="180"/>
    </location>
</feature>
<dbReference type="Pfam" id="PF03173">
    <property type="entry name" value="CHB_HEX"/>
    <property type="match status" value="1"/>
</dbReference>
<dbReference type="CDD" id="cd02847">
    <property type="entry name" value="E_set_Chitobiase_C"/>
    <property type="match status" value="1"/>
</dbReference>
<dbReference type="EMBL" id="MBUA01000023">
    <property type="protein sequence ID" value="MBC6491898.1"/>
    <property type="molecule type" value="Genomic_DNA"/>
</dbReference>
<dbReference type="InterPro" id="IPR004867">
    <property type="entry name" value="CHB_C_dom"/>
</dbReference>
<dbReference type="PANTHER" id="PTHR22600:SF57">
    <property type="entry name" value="BETA-N-ACETYLHEXOSAMINIDASE"/>
    <property type="match status" value="1"/>
</dbReference>
<dbReference type="SUPFAM" id="SSF51445">
    <property type="entry name" value="(Trans)glycosidases"/>
    <property type="match status" value="1"/>
</dbReference>
<gene>
    <name evidence="9" type="ORF">BC349_12620</name>
</gene>
<dbReference type="Gene3D" id="2.60.40.290">
    <property type="match status" value="1"/>
</dbReference>
<dbReference type="InterPro" id="IPR004866">
    <property type="entry name" value="CHB/HEX_N_dom"/>
</dbReference>
<evidence type="ECO:0000256" key="1">
    <source>
        <dbReference type="ARBA" id="ARBA00001231"/>
    </source>
</evidence>